<dbReference type="OrthoDB" id="1302293at2759"/>
<name>A0A9J6AS92_SOLCO</name>
<dbReference type="AlphaFoldDB" id="A0A9J6AS92"/>
<comment type="caution">
    <text evidence="2">The sequence shown here is derived from an EMBL/GenBank/DDBJ whole genome shotgun (WGS) entry which is preliminary data.</text>
</comment>
<keyword evidence="1" id="KW-1133">Transmembrane helix</keyword>
<evidence type="ECO:0000256" key="1">
    <source>
        <dbReference type="SAM" id="Phobius"/>
    </source>
</evidence>
<sequence length="214" mass="23915">MGLSSVSMESMAMYSKAGTTSSVNQRFKKNSLLICDFCKCKGHSKEFCYKIVGYPPDFKSKRKIQSASSENSGQAHFSYGGNTNVPAPGWVEKLDIAQPQIEPRESLSHHKQQASQAELEVKQLLKVTDKRHDSTQCSGVNGGIIEPTKQIGKDNNKKKSRFGFRASTFLLSCCCLCFLKSCVFVLLELRVTELYVVMKMQQQSTQMMKACLTK</sequence>
<keyword evidence="3" id="KW-1185">Reference proteome</keyword>
<keyword evidence="1" id="KW-0472">Membrane</keyword>
<feature type="transmembrane region" description="Helical" evidence="1">
    <location>
        <begin position="162"/>
        <end position="187"/>
    </location>
</feature>
<organism evidence="2 3">
    <name type="scientific">Solanum commersonii</name>
    <name type="common">Commerson's wild potato</name>
    <name type="synonym">Commerson's nightshade</name>
    <dbReference type="NCBI Taxonomy" id="4109"/>
    <lineage>
        <taxon>Eukaryota</taxon>
        <taxon>Viridiplantae</taxon>
        <taxon>Streptophyta</taxon>
        <taxon>Embryophyta</taxon>
        <taxon>Tracheophyta</taxon>
        <taxon>Spermatophyta</taxon>
        <taxon>Magnoliopsida</taxon>
        <taxon>eudicotyledons</taxon>
        <taxon>Gunneridae</taxon>
        <taxon>Pentapetalae</taxon>
        <taxon>asterids</taxon>
        <taxon>lamiids</taxon>
        <taxon>Solanales</taxon>
        <taxon>Solanaceae</taxon>
        <taxon>Solanoideae</taxon>
        <taxon>Solaneae</taxon>
        <taxon>Solanum</taxon>
    </lineage>
</organism>
<dbReference type="PANTHER" id="PTHR34222:SF97">
    <property type="entry name" value="CATALYTIC REGION, PUTATIVE-RELATED"/>
    <property type="match status" value="1"/>
</dbReference>
<keyword evidence="1" id="KW-0812">Transmembrane</keyword>
<reference evidence="2 3" key="1">
    <citation type="submission" date="2020-09" db="EMBL/GenBank/DDBJ databases">
        <title>De no assembly of potato wild relative species, Solanum commersonii.</title>
        <authorList>
            <person name="Cho K."/>
        </authorList>
    </citation>
    <scope>NUCLEOTIDE SEQUENCE [LARGE SCALE GENOMIC DNA]</scope>
    <source>
        <strain evidence="2">LZ3.2</strain>
        <tissue evidence="2">Leaf</tissue>
    </source>
</reference>
<protein>
    <submittedName>
        <fullName evidence="2">Uncharacterized protein</fullName>
    </submittedName>
</protein>
<proteinExistence type="predicted"/>
<dbReference type="PANTHER" id="PTHR34222">
    <property type="entry name" value="GAG_PRE-INTEGRS DOMAIN-CONTAINING PROTEIN"/>
    <property type="match status" value="1"/>
</dbReference>
<gene>
    <name evidence="2" type="ORF">H5410_012395</name>
</gene>
<evidence type="ECO:0000313" key="3">
    <source>
        <dbReference type="Proteomes" id="UP000824120"/>
    </source>
</evidence>
<dbReference type="EMBL" id="JACXVP010000002">
    <property type="protein sequence ID" value="KAG5627177.1"/>
    <property type="molecule type" value="Genomic_DNA"/>
</dbReference>
<dbReference type="Proteomes" id="UP000824120">
    <property type="component" value="Chromosome 2"/>
</dbReference>
<accession>A0A9J6AS92</accession>
<evidence type="ECO:0000313" key="2">
    <source>
        <dbReference type="EMBL" id="KAG5627177.1"/>
    </source>
</evidence>